<proteinExistence type="inferred from homology"/>
<accession>A0ABM8CMU0</accession>
<evidence type="ECO:0000256" key="7">
    <source>
        <dbReference type="PROSITE-ProRule" id="PRU00278"/>
    </source>
</evidence>
<dbReference type="Gene3D" id="1.10.8.1040">
    <property type="match status" value="1"/>
</dbReference>
<comment type="catalytic activity">
    <reaction evidence="1">
        <text>[protein]-peptidylproline (omega=180) = [protein]-peptidylproline (omega=0)</text>
        <dbReference type="Rhea" id="RHEA:16237"/>
        <dbReference type="Rhea" id="RHEA-COMP:10747"/>
        <dbReference type="Rhea" id="RHEA-COMP:10748"/>
        <dbReference type="ChEBI" id="CHEBI:83833"/>
        <dbReference type="ChEBI" id="CHEBI:83834"/>
        <dbReference type="EC" id="5.2.1.8"/>
    </reaction>
</comment>
<dbReference type="SUPFAM" id="SSF109998">
    <property type="entry name" value="Triger factor/SurA peptide-binding domain-like"/>
    <property type="match status" value="1"/>
</dbReference>
<gene>
    <name evidence="10" type="ORF">PKF032_10450</name>
</gene>
<keyword evidence="4 8" id="KW-0732">Signal</keyword>
<dbReference type="Pfam" id="PF00639">
    <property type="entry name" value="Rotamase"/>
    <property type="match status" value="1"/>
</dbReference>
<dbReference type="SUPFAM" id="SSF54534">
    <property type="entry name" value="FKBP-like"/>
    <property type="match status" value="1"/>
</dbReference>
<feature type="signal peptide" evidence="8">
    <location>
        <begin position="1"/>
        <end position="28"/>
    </location>
</feature>
<evidence type="ECO:0000259" key="9">
    <source>
        <dbReference type="PROSITE" id="PS50198"/>
    </source>
</evidence>
<dbReference type="RefSeq" id="WP_281744359.1">
    <property type="nucleotide sequence ID" value="NZ_AP026974.1"/>
</dbReference>
<dbReference type="PANTHER" id="PTHR47245:SF1">
    <property type="entry name" value="FOLDASE PROTEIN PRSA"/>
    <property type="match status" value="1"/>
</dbReference>
<organism evidence="10 11">
    <name type="scientific">Polynucleobacter yangtzensis</name>
    <dbReference type="NCBI Taxonomy" id="1743159"/>
    <lineage>
        <taxon>Bacteria</taxon>
        <taxon>Pseudomonadati</taxon>
        <taxon>Pseudomonadota</taxon>
        <taxon>Betaproteobacteria</taxon>
        <taxon>Burkholderiales</taxon>
        <taxon>Burkholderiaceae</taxon>
        <taxon>Polynucleobacter</taxon>
    </lineage>
</organism>
<dbReference type="Gene3D" id="3.10.50.40">
    <property type="match status" value="1"/>
</dbReference>
<dbReference type="PANTHER" id="PTHR47245">
    <property type="entry name" value="PEPTIDYLPROLYL ISOMERASE"/>
    <property type="match status" value="1"/>
</dbReference>
<dbReference type="InterPro" id="IPR023058">
    <property type="entry name" value="PPIase_PpiC_CS"/>
</dbReference>
<keyword evidence="11" id="KW-1185">Reference proteome</keyword>
<dbReference type="InterPro" id="IPR000297">
    <property type="entry name" value="PPIase_PpiC"/>
</dbReference>
<feature type="chain" id="PRO_5045040485" description="peptidylprolyl isomerase" evidence="8">
    <location>
        <begin position="29"/>
        <end position="274"/>
    </location>
</feature>
<dbReference type="EC" id="5.2.1.8" evidence="3"/>
<dbReference type="InterPro" id="IPR046357">
    <property type="entry name" value="PPIase_dom_sf"/>
</dbReference>
<name>A0ABM8CMU0_9BURK</name>
<evidence type="ECO:0000256" key="4">
    <source>
        <dbReference type="ARBA" id="ARBA00022729"/>
    </source>
</evidence>
<feature type="domain" description="PpiC" evidence="9">
    <location>
        <begin position="141"/>
        <end position="232"/>
    </location>
</feature>
<keyword evidence="5 7" id="KW-0697">Rotamase</keyword>
<dbReference type="InterPro" id="IPR027304">
    <property type="entry name" value="Trigger_fact/SurA_dom_sf"/>
</dbReference>
<evidence type="ECO:0000256" key="5">
    <source>
        <dbReference type="ARBA" id="ARBA00023110"/>
    </source>
</evidence>
<evidence type="ECO:0000256" key="6">
    <source>
        <dbReference type="ARBA" id="ARBA00023235"/>
    </source>
</evidence>
<sequence>MKSNLRNYLATSILSLAMSVAYVQHAHAQTQTILTVNGAKITTAQVDQWIAVSVSEGAKDTPELRQSIVNDLVLREAVAQDAKKTGLLAKPNNAFKIKMAEQNAMMDIWFAQYFANHPVTNEDVRAVYDKQVELSKDPKNSKEYLVSQIVVANESEGVELIKQINNGASFADLAKAKSLDQNSGQQGGIVGWALPTQLTPPINDLVPNLTKGKVTQIPVRTSNGWHIIKVDDVRPFVMPTFDQARNTIAQSLIQQKRQEAVNALMKTTKITKGN</sequence>
<dbReference type="PROSITE" id="PS50198">
    <property type="entry name" value="PPIC_PPIASE_2"/>
    <property type="match status" value="1"/>
</dbReference>
<dbReference type="PROSITE" id="PS01096">
    <property type="entry name" value="PPIC_PPIASE_1"/>
    <property type="match status" value="1"/>
</dbReference>
<evidence type="ECO:0000313" key="11">
    <source>
        <dbReference type="Proteomes" id="UP001211204"/>
    </source>
</evidence>
<reference evidence="10 11" key="1">
    <citation type="submission" date="2022-11" db="EMBL/GenBank/DDBJ databases">
        <title>Complete Genome Sequences of three Polynucleobacter sp. Subcluster PnecC Strains KF022, KF023, and KF032 Isolated from a Shallow Eutrophic Lake in Japan.</title>
        <authorList>
            <person name="Ogata Y."/>
            <person name="Watanabe K."/>
            <person name="Takemine S."/>
            <person name="Shindo C."/>
            <person name="Kurokawa R."/>
            <person name="Suda W."/>
        </authorList>
    </citation>
    <scope>NUCLEOTIDE SEQUENCE [LARGE SCALE GENOMIC DNA]</scope>
    <source>
        <strain evidence="10 11">KF032</strain>
    </source>
</reference>
<keyword evidence="6 7" id="KW-0413">Isomerase</keyword>
<comment type="similarity">
    <text evidence="2">Belongs to the PpiC/parvulin rotamase family.</text>
</comment>
<evidence type="ECO:0000256" key="1">
    <source>
        <dbReference type="ARBA" id="ARBA00000971"/>
    </source>
</evidence>
<evidence type="ECO:0000256" key="8">
    <source>
        <dbReference type="SAM" id="SignalP"/>
    </source>
</evidence>
<protein>
    <recommendedName>
        <fullName evidence="3">peptidylprolyl isomerase</fullName>
        <ecNumber evidence="3">5.2.1.8</ecNumber>
    </recommendedName>
</protein>
<dbReference type="GO" id="GO:0016853">
    <property type="term" value="F:isomerase activity"/>
    <property type="evidence" value="ECO:0007669"/>
    <property type="project" value="UniProtKB-KW"/>
</dbReference>
<dbReference type="Proteomes" id="UP001211204">
    <property type="component" value="Chromosome"/>
</dbReference>
<evidence type="ECO:0000256" key="3">
    <source>
        <dbReference type="ARBA" id="ARBA00013194"/>
    </source>
</evidence>
<dbReference type="EMBL" id="AP026974">
    <property type="protein sequence ID" value="BDT79157.1"/>
    <property type="molecule type" value="Genomic_DNA"/>
</dbReference>
<evidence type="ECO:0000256" key="2">
    <source>
        <dbReference type="ARBA" id="ARBA00007656"/>
    </source>
</evidence>
<dbReference type="InterPro" id="IPR050245">
    <property type="entry name" value="PrsA_foldase"/>
</dbReference>
<evidence type="ECO:0000313" key="10">
    <source>
        <dbReference type="EMBL" id="BDT79157.1"/>
    </source>
</evidence>